<evidence type="ECO:0000313" key="1">
    <source>
        <dbReference type="EMBL" id="SPF48296.1"/>
    </source>
</evidence>
<evidence type="ECO:0000313" key="2">
    <source>
        <dbReference type="Proteomes" id="UP000238916"/>
    </source>
</evidence>
<sequence>MYFIYLNYTIYGIISNKYNFTLQREVAKLAVSELCANLLILVGDCREL</sequence>
<accession>A0A2U3L8U2</accession>
<gene>
    <name evidence="1" type="ORF">SBF1_4040004</name>
</gene>
<protein>
    <submittedName>
        <fullName evidence="1">Uncharacterized protein</fullName>
    </submittedName>
</protein>
<reference evidence="2" key="1">
    <citation type="submission" date="2018-02" db="EMBL/GenBank/DDBJ databases">
        <authorList>
            <person name="Hausmann B."/>
        </authorList>
    </citation>
    <scope>NUCLEOTIDE SEQUENCE [LARGE SCALE GENOMIC DNA]</scope>
    <source>
        <strain evidence="2">Peat soil MAG SbF1</strain>
    </source>
</reference>
<proteinExistence type="predicted"/>
<dbReference type="Proteomes" id="UP000238916">
    <property type="component" value="Unassembled WGS sequence"/>
</dbReference>
<name>A0A2U3L8U2_9FIRM</name>
<organism evidence="1 2">
    <name type="scientific">Candidatus Desulfosporosinus infrequens</name>
    <dbReference type="NCBI Taxonomy" id="2043169"/>
    <lineage>
        <taxon>Bacteria</taxon>
        <taxon>Bacillati</taxon>
        <taxon>Bacillota</taxon>
        <taxon>Clostridia</taxon>
        <taxon>Eubacteriales</taxon>
        <taxon>Desulfitobacteriaceae</taxon>
        <taxon>Desulfosporosinus</taxon>
    </lineage>
</organism>
<dbReference type="AlphaFoldDB" id="A0A2U3L8U2"/>
<dbReference type="EMBL" id="OMOF01000340">
    <property type="protein sequence ID" value="SPF48296.1"/>
    <property type="molecule type" value="Genomic_DNA"/>
</dbReference>